<name>A0A4Y2UJA9_ARAVE</name>
<dbReference type="Proteomes" id="UP000499080">
    <property type="component" value="Unassembled WGS sequence"/>
</dbReference>
<feature type="compositionally biased region" description="Acidic residues" evidence="1">
    <location>
        <begin position="1"/>
        <end position="13"/>
    </location>
</feature>
<proteinExistence type="predicted"/>
<dbReference type="AlphaFoldDB" id="A0A4Y2UJA9"/>
<sequence>METLDCEVEDVSEYENHTRQESETSDYYDNILTQAVHNVQYIQSKLQNMNWSLDPPPRSSCLTSANFMGKKGSPREDEKGMGKKRCSNGLSLTRTPSKWRIDLT</sequence>
<evidence type="ECO:0000256" key="1">
    <source>
        <dbReference type="SAM" id="MobiDB-lite"/>
    </source>
</evidence>
<protein>
    <submittedName>
        <fullName evidence="2">Uncharacterized protein</fullName>
    </submittedName>
</protein>
<organism evidence="2 3">
    <name type="scientific">Araneus ventricosus</name>
    <name type="common">Orbweaver spider</name>
    <name type="synonym">Epeira ventricosa</name>
    <dbReference type="NCBI Taxonomy" id="182803"/>
    <lineage>
        <taxon>Eukaryota</taxon>
        <taxon>Metazoa</taxon>
        <taxon>Ecdysozoa</taxon>
        <taxon>Arthropoda</taxon>
        <taxon>Chelicerata</taxon>
        <taxon>Arachnida</taxon>
        <taxon>Araneae</taxon>
        <taxon>Araneomorphae</taxon>
        <taxon>Entelegynae</taxon>
        <taxon>Araneoidea</taxon>
        <taxon>Araneidae</taxon>
        <taxon>Araneus</taxon>
    </lineage>
</organism>
<feature type="region of interest" description="Disordered" evidence="1">
    <location>
        <begin position="1"/>
        <end position="25"/>
    </location>
</feature>
<gene>
    <name evidence="2" type="ORF">AVEN_44707_1</name>
</gene>
<keyword evidence="3" id="KW-1185">Reference proteome</keyword>
<comment type="caution">
    <text evidence="2">The sequence shown here is derived from an EMBL/GenBank/DDBJ whole genome shotgun (WGS) entry which is preliminary data.</text>
</comment>
<reference evidence="2 3" key="1">
    <citation type="journal article" date="2019" name="Sci. Rep.">
        <title>Orb-weaving spider Araneus ventricosus genome elucidates the spidroin gene catalogue.</title>
        <authorList>
            <person name="Kono N."/>
            <person name="Nakamura H."/>
            <person name="Ohtoshi R."/>
            <person name="Moran D.A.P."/>
            <person name="Shinohara A."/>
            <person name="Yoshida Y."/>
            <person name="Fujiwara M."/>
            <person name="Mori M."/>
            <person name="Tomita M."/>
            <person name="Arakawa K."/>
        </authorList>
    </citation>
    <scope>NUCLEOTIDE SEQUENCE [LARGE SCALE GENOMIC DNA]</scope>
</reference>
<feature type="region of interest" description="Disordered" evidence="1">
    <location>
        <begin position="63"/>
        <end position="92"/>
    </location>
</feature>
<dbReference type="EMBL" id="BGPR01036402">
    <property type="protein sequence ID" value="GBO11620.1"/>
    <property type="molecule type" value="Genomic_DNA"/>
</dbReference>
<evidence type="ECO:0000313" key="2">
    <source>
        <dbReference type="EMBL" id="GBO11620.1"/>
    </source>
</evidence>
<evidence type="ECO:0000313" key="3">
    <source>
        <dbReference type="Proteomes" id="UP000499080"/>
    </source>
</evidence>
<accession>A0A4Y2UJA9</accession>